<dbReference type="AlphaFoldDB" id="A0A382KU85"/>
<reference evidence="2" key="1">
    <citation type="submission" date="2018-05" db="EMBL/GenBank/DDBJ databases">
        <authorList>
            <person name="Lanie J.A."/>
            <person name="Ng W.-L."/>
            <person name="Kazmierczak K.M."/>
            <person name="Andrzejewski T.M."/>
            <person name="Davidsen T.M."/>
            <person name="Wayne K.J."/>
            <person name="Tettelin H."/>
            <person name="Glass J.I."/>
            <person name="Rusch D."/>
            <person name="Podicherti R."/>
            <person name="Tsui H.-C.T."/>
            <person name="Winkler M.E."/>
        </authorList>
    </citation>
    <scope>NUCLEOTIDE SEQUENCE</scope>
</reference>
<sequence>MKTLAWLSLFLAVATHAAEPRYQLRSLIQNDGTLLHIRLDTQTGKTWRLERVLKNRLAITLKGKPVAHELERTQINVEALDGFTLQEAVLVLNKAIENSGNKRLPKIAFAIPASEPVVDPKKARSQLVQPSQPQGGETQGIDPNTGLPLGSRFPRRIIPPPGTIAGPEGRLIDPNTGFPIRPQFPAAPIDPVTGLPIAPIPQWQPPQRKDRVENFRIGNWPQPVKKSIHTLLTQVLNSSDSPLRCVIDEKTVYLTPESSIIIVSGGRVCQSEYTEKWVEIKADKPE</sequence>
<dbReference type="EMBL" id="UINC01082933">
    <property type="protein sequence ID" value="SVC28148.1"/>
    <property type="molecule type" value="Genomic_DNA"/>
</dbReference>
<gene>
    <name evidence="2" type="ORF">METZ01_LOCUS281002</name>
</gene>
<proteinExistence type="predicted"/>
<evidence type="ECO:0000313" key="2">
    <source>
        <dbReference type="EMBL" id="SVC28148.1"/>
    </source>
</evidence>
<feature type="region of interest" description="Disordered" evidence="1">
    <location>
        <begin position="120"/>
        <end position="149"/>
    </location>
</feature>
<evidence type="ECO:0000256" key="1">
    <source>
        <dbReference type="SAM" id="MobiDB-lite"/>
    </source>
</evidence>
<organism evidence="2">
    <name type="scientific">marine metagenome</name>
    <dbReference type="NCBI Taxonomy" id="408172"/>
    <lineage>
        <taxon>unclassified sequences</taxon>
        <taxon>metagenomes</taxon>
        <taxon>ecological metagenomes</taxon>
    </lineage>
</organism>
<feature type="compositionally biased region" description="Polar residues" evidence="1">
    <location>
        <begin position="126"/>
        <end position="136"/>
    </location>
</feature>
<accession>A0A382KU85</accession>
<protein>
    <submittedName>
        <fullName evidence="2">Uncharacterized protein</fullName>
    </submittedName>
</protein>
<name>A0A382KU85_9ZZZZ</name>